<dbReference type="AlphaFoldDB" id="A0A8R2D3M1"/>
<name>A0A8R2D3M1_ACYPI</name>
<dbReference type="Proteomes" id="UP000007819">
    <property type="component" value="Chromosome X"/>
</dbReference>
<sequence length="300" mass="34435">MHKSYDKYTGDTRLTLLKDLSSKLTKQKNVFLKKQINDRDNLIASYEVCLELVKQKKGFRDGELIKRCAIKMENAFGNKEMASKFETVSLSHQTVSRRVNEMSDHVSGMLRNIIQNCKYYSLALDESNDISDNSQLIIFIRTIDKDFNIHKELLQIKPLITGTRGVDIFEALKKIISDFGSFDNCTGIITDGAQAMVGIHTGLVGNLRQIGLKCLFIHCIIHQEAFCAQRHRAFIKFLEEMESEYGDIPLHCEVRWLSAGNCLKSFFALRSEVFEFLKSKNIGQQFYEDLQSISFMKCIE</sequence>
<dbReference type="PANTHER" id="PTHR45913:SF20">
    <property type="entry name" value="GENERAL TRANSCRIPTION FACTOR II-I REPEAT DOMAIN-CONTAINING PROTEIN 2"/>
    <property type="match status" value="1"/>
</dbReference>
<dbReference type="SUPFAM" id="SSF53098">
    <property type="entry name" value="Ribonuclease H-like"/>
    <property type="match status" value="1"/>
</dbReference>
<dbReference type="PANTHER" id="PTHR45913">
    <property type="entry name" value="EPM2A-INTERACTING PROTEIN 1"/>
    <property type="match status" value="1"/>
</dbReference>
<reference evidence="1" key="2">
    <citation type="submission" date="2022-06" db="UniProtKB">
        <authorList>
            <consortium name="EnsemblMetazoa"/>
        </authorList>
    </citation>
    <scope>IDENTIFICATION</scope>
</reference>
<dbReference type="GeneID" id="103309444"/>
<keyword evidence="2" id="KW-1185">Reference proteome</keyword>
<dbReference type="InterPro" id="IPR012337">
    <property type="entry name" value="RNaseH-like_sf"/>
</dbReference>
<dbReference type="EnsemblMetazoa" id="XM_016804379.1">
    <property type="protein sequence ID" value="XP_016659868.1"/>
    <property type="gene ID" value="LOC103309444"/>
</dbReference>
<accession>A0A8R2D3M1</accession>
<evidence type="ECO:0000313" key="2">
    <source>
        <dbReference type="Proteomes" id="UP000007819"/>
    </source>
</evidence>
<protein>
    <submittedName>
        <fullName evidence="1">Uncharacterized protein</fullName>
    </submittedName>
</protein>
<dbReference type="OrthoDB" id="8194778at2759"/>
<dbReference type="RefSeq" id="XP_016659868.1">
    <property type="nucleotide sequence ID" value="XM_016804379.1"/>
</dbReference>
<evidence type="ECO:0000313" key="1">
    <source>
        <dbReference type="EnsemblMetazoa" id="XP_016659868.1"/>
    </source>
</evidence>
<dbReference type="KEGG" id="api:103309444"/>
<proteinExistence type="predicted"/>
<organism evidence="1 2">
    <name type="scientific">Acyrthosiphon pisum</name>
    <name type="common">Pea aphid</name>
    <dbReference type="NCBI Taxonomy" id="7029"/>
    <lineage>
        <taxon>Eukaryota</taxon>
        <taxon>Metazoa</taxon>
        <taxon>Ecdysozoa</taxon>
        <taxon>Arthropoda</taxon>
        <taxon>Hexapoda</taxon>
        <taxon>Insecta</taxon>
        <taxon>Pterygota</taxon>
        <taxon>Neoptera</taxon>
        <taxon>Paraneoptera</taxon>
        <taxon>Hemiptera</taxon>
        <taxon>Sternorrhyncha</taxon>
        <taxon>Aphidomorpha</taxon>
        <taxon>Aphidoidea</taxon>
        <taxon>Aphididae</taxon>
        <taxon>Macrosiphini</taxon>
        <taxon>Acyrthosiphon</taxon>
    </lineage>
</organism>
<reference evidence="2" key="1">
    <citation type="submission" date="2010-06" db="EMBL/GenBank/DDBJ databases">
        <authorList>
            <person name="Jiang H."/>
            <person name="Abraham K."/>
            <person name="Ali S."/>
            <person name="Alsbrooks S.L."/>
            <person name="Anim B.N."/>
            <person name="Anosike U.S."/>
            <person name="Attaway T."/>
            <person name="Bandaranaike D.P."/>
            <person name="Battles P.K."/>
            <person name="Bell S.N."/>
            <person name="Bell A.V."/>
            <person name="Beltran B."/>
            <person name="Bickham C."/>
            <person name="Bustamante Y."/>
            <person name="Caleb T."/>
            <person name="Canada A."/>
            <person name="Cardenas V."/>
            <person name="Carter K."/>
            <person name="Chacko J."/>
            <person name="Chandrabose M.N."/>
            <person name="Chavez D."/>
            <person name="Chavez A."/>
            <person name="Chen L."/>
            <person name="Chu H.-S."/>
            <person name="Claassen K.J."/>
            <person name="Cockrell R."/>
            <person name="Collins M."/>
            <person name="Cooper J.A."/>
            <person name="Cree A."/>
            <person name="Curry S.M."/>
            <person name="Da Y."/>
            <person name="Dao M.D."/>
            <person name="Das B."/>
            <person name="Davila M.-L."/>
            <person name="Davy-Carroll L."/>
            <person name="Denson S."/>
            <person name="Dinh H."/>
            <person name="Ebong V.E."/>
            <person name="Edwards J.R."/>
            <person name="Egan A."/>
            <person name="El-Daye J."/>
            <person name="Escobedo L."/>
            <person name="Fernandez S."/>
            <person name="Fernando P.R."/>
            <person name="Flagg N."/>
            <person name="Forbes L.D."/>
            <person name="Fowler R.G."/>
            <person name="Fu Q."/>
            <person name="Gabisi R.A."/>
            <person name="Ganer J."/>
            <person name="Garbino Pronczuk A."/>
            <person name="Garcia R.M."/>
            <person name="Garner T."/>
            <person name="Garrett T.E."/>
            <person name="Gonzalez D.A."/>
            <person name="Hamid H."/>
            <person name="Hawkins E.S."/>
            <person name="Hirani K."/>
            <person name="Hogues M.E."/>
            <person name="Hollins B."/>
            <person name="Hsiao C.-H."/>
            <person name="Jabil R."/>
            <person name="James M.L."/>
            <person name="Jhangiani S.N."/>
            <person name="Johnson B."/>
            <person name="Johnson Q."/>
            <person name="Joshi V."/>
            <person name="Kalu J.B."/>
            <person name="Kam C."/>
            <person name="Kashfia A."/>
            <person name="Keebler J."/>
            <person name="Kisamo H."/>
            <person name="Kovar C.L."/>
            <person name="Lago L.A."/>
            <person name="Lai C.-Y."/>
            <person name="Laidlaw J."/>
            <person name="Lara F."/>
            <person name="Le T.-K."/>
            <person name="Lee S.L."/>
            <person name="Legall F.H."/>
            <person name="Lemon S.J."/>
            <person name="Lewis L.R."/>
            <person name="Li B."/>
            <person name="Liu Y."/>
            <person name="Liu Y.-S."/>
            <person name="Lopez J."/>
            <person name="Lozado R.J."/>
            <person name="Lu J."/>
            <person name="Madu R.C."/>
            <person name="Maheshwari M."/>
            <person name="Maheshwari R."/>
            <person name="Malloy K."/>
            <person name="Martinez E."/>
            <person name="Mathew T."/>
            <person name="Mercado I.C."/>
            <person name="Mercado C."/>
            <person name="Meyer B."/>
            <person name="Montgomery K."/>
            <person name="Morgan M.B."/>
            <person name="Munidasa M."/>
            <person name="Nazareth L.V."/>
            <person name="Nelson J."/>
            <person name="Ng B.M."/>
            <person name="Nguyen N.B."/>
            <person name="Nguyen P.Q."/>
            <person name="Nguyen T."/>
            <person name="Obregon M."/>
            <person name="Okwuonu G.O."/>
            <person name="Onwere C.G."/>
            <person name="Orozco G."/>
            <person name="Parra A."/>
            <person name="Patel S."/>
            <person name="Patil S."/>
            <person name="Perez A."/>
            <person name="Perez Y."/>
            <person name="Pham C."/>
            <person name="Primus E.L."/>
            <person name="Pu L.-L."/>
            <person name="Puazo M."/>
            <person name="Qin X."/>
            <person name="Quiroz J.B."/>
            <person name="Reese J."/>
            <person name="Richards S."/>
            <person name="Rives C.M."/>
            <person name="Robberts R."/>
            <person name="Ruiz S.J."/>
            <person name="Ruiz M.J."/>
            <person name="Santibanez J."/>
            <person name="Schneider B.W."/>
            <person name="Sisson I."/>
            <person name="Smith M."/>
            <person name="Sodergren E."/>
            <person name="Song X.-Z."/>
            <person name="Song B.B."/>
            <person name="Summersgill H."/>
            <person name="Thelus R."/>
            <person name="Thornton R.D."/>
            <person name="Trejos Z.Y."/>
            <person name="Usmani K."/>
            <person name="Vattathil S."/>
            <person name="Villasana D."/>
            <person name="Walker D.L."/>
            <person name="Wang S."/>
            <person name="Wang K."/>
            <person name="White C.S."/>
            <person name="Williams A.C."/>
            <person name="Williamson J."/>
            <person name="Wilson K."/>
            <person name="Woghiren I.O."/>
            <person name="Woodworth J.R."/>
            <person name="Worley K.C."/>
            <person name="Wright R.A."/>
            <person name="Wu W."/>
            <person name="Young L."/>
            <person name="Zhang L."/>
            <person name="Zhang J."/>
            <person name="Zhu Y."/>
            <person name="Muzny D.M."/>
            <person name="Weinstock G."/>
            <person name="Gibbs R.A."/>
        </authorList>
    </citation>
    <scope>NUCLEOTIDE SEQUENCE [LARGE SCALE GENOMIC DNA]</scope>
    <source>
        <strain evidence="2">LSR1</strain>
    </source>
</reference>